<evidence type="ECO:0000313" key="3">
    <source>
        <dbReference type="EMBL" id="MBB4001287.1"/>
    </source>
</evidence>
<keyword evidence="4" id="KW-1185">Reference proteome</keyword>
<accession>A0A7W6HA03</accession>
<evidence type="ECO:0000313" key="4">
    <source>
        <dbReference type="Proteomes" id="UP000588647"/>
    </source>
</evidence>
<keyword evidence="3" id="KW-0808">Transferase</keyword>
<sequence>MDVTAIEPGGRKGLPPHTGPGAEREDAFADLRETVDAYYSRRLARFGPTPLGVDWSCVPTQEMRFVQLLKLCDFSTSRKLVLNDLGCGYGALLAYLGWRHPGVALDYLGVDLSAAMIAQAKRLWRGQAGIAFATGSECPRVADYSVASGIFNVALDAPRERWEAYVGSVLSHLRATSRIGFAVNFVAAEPSTGSLKPGLYRTCPDRWISYCESELGAGRVELVTAYGMREFTLLVSV</sequence>
<dbReference type="SUPFAM" id="SSF53335">
    <property type="entry name" value="S-adenosyl-L-methionine-dependent methyltransferases"/>
    <property type="match status" value="1"/>
</dbReference>
<dbReference type="Proteomes" id="UP000588647">
    <property type="component" value="Unassembled WGS sequence"/>
</dbReference>
<dbReference type="CDD" id="cd02440">
    <property type="entry name" value="AdoMet_MTases"/>
    <property type="match status" value="1"/>
</dbReference>
<keyword evidence="3" id="KW-0489">Methyltransferase</keyword>
<evidence type="ECO:0000259" key="2">
    <source>
        <dbReference type="Pfam" id="PF13649"/>
    </source>
</evidence>
<dbReference type="Gene3D" id="3.40.50.150">
    <property type="entry name" value="Vaccinia Virus protein VP39"/>
    <property type="match status" value="1"/>
</dbReference>
<gene>
    <name evidence="3" type="ORF">GGR03_000334</name>
</gene>
<evidence type="ECO:0000256" key="1">
    <source>
        <dbReference type="SAM" id="MobiDB-lite"/>
    </source>
</evidence>
<feature type="region of interest" description="Disordered" evidence="1">
    <location>
        <begin position="1"/>
        <end position="23"/>
    </location>
</feature>
<reference evidence="3 4" key="1">
    <citation type="submission" date="2020-08" db="EMBL/GenBank/DDBJ databases">
        <title>Genomic Encyclopedia of Type Strains, Phase IV (KMG-IV): sequencing the most valuable type-strain genomes for metagenomic binning, comparative biology and taxonomic classification.</title>
        <authorList>
            <person name="Goeker M."/>
        </authorList>
    </citation>
    <scope>NUCLEOTIDE SEQUENCE [LARGE SCALE GENOMIC DNA]</scope>
    <source>
        <strain evidence="3 4">DSM 103570</strain>
    </source>
</reference>
<dbReference type="Pfam" id="PF13649">
    <property type="entry name" value="Methyltransf_25"/>
    <property type="match status" value="1"/>
</dbReference>
<dbReference type="GO" id="GO:0032259">
    <property type="term" value="P:methylation"/>
    <property type="evidence" value="ECO:0007669"/>
    <property type="project" value="UniProtKB-KW"/>
</dbReference>
<proteinExistence type="predicted"/>
<protein>
    <submittedName>
        <fullName evidence="3">SAM-dependent methyltransferase</fullName>
    </submittedName>
</protein>
<dbReference type="EMBL" id="JACIEM010000001">
    <property type="protein sequence ID" value="MBB4001287.1"/>
    <property type="molecule type" value="Genomic_DNA"/>
</dbReference>
<dbReference type="RefSeq" id="WP_252920123.1">
    <property type="nucleotide sequence ID" value="NZ_JAAAMM010000001.1"/>
</dbReference>
<comment type="caution">
    <text evidence="3">The sequence shown here is derived from an EMBL/GenBank/DDBJ whole genome shotgun (WGS) entry which is preliminary data.</text>
</comment>
<dbReference type="InterPro" id="IPR041698">
    <property type="entry name" value="Methyltransf_25"/>
</dbReference>
<feature type="domain" description="Methyltransferase" evidence="2">
    <location>
        <begin position="84"/>
        <end position="135"/>
    </location>
</feature>
<name>A0A7W6HA03_9HYPH</name>
<dbReference type="GO" id="GO:0008168">
    <property type="term" value="F:methyltransferase activity"/>
    <property type="evidence" value="ECO:0007669"/>
    <property type="project" value="UniProtKB-KW"/>
</dbReference>
<organism evidence="3 4">
    <name type="scientific">Aurantimonas endophytica</name>
    <dbReference type="NCBI Taxonomy" id="1522175"/>
    <lineage>
        <taxon>Bacteria</taxon>
        <taxon>Pseudomonadati</taxon>
        <taxon>Pseudomonadota</taxon>
        <taxon>Alphaproteobacteria</taxon>
        <taxon>Hyphomicrobiales</taxon>
        <taxon>Aurantimonadaceae</taxon>
        <taxon>Aurantimonas</taxon>
    </lineage>
</organism>
<dbReference type="AlphaFoldDB" id="A0A7W6HA03"/>
<dbReference type="InterPro" id="IPR029063">
    <property type="entry name" value="SAM-dependent_MTases_sf"/>
</dbReference>